<organism evidence="1 2">
    <name type="scientific">Ophiocordyceps australis</name>
    <dbReference type="NCBI Taxonomy" id="1399860"/>
    <lineage>
        <taxon>Eukaryota</taxon>
        <taxon>Fungi</taxon>
        <taxon>Dikarya</taxon>
        <taxon>Ascomycota</taxon>
        <taxon>Pezizomycotina</taxon>
        <taxon>Sordariomycetes</taxon>
        <taxon>Hypocreomycetidae</taxon>
        <taxon>Hypocreales</taxon>
        <taxon>Ophiocordycipitaceae</taxon>
        <taxon>Ophiocordyceps</taxon>
    </lineage>
</organism>
<comment type="caution">
    <text evidence="1">The sequence shown here is derived from an EMBL/GenBank/DDBJ whole genome shotgun (WGS) entry which is preliminary data.</text>
</comment>
<accession>A0A2C5YFK7</accession>
<evidence type="ECO:0000313" key="2">
    <source>
        <dbReference type="Proteomes" id="UP000224854"/>
    </source>
</evidence>
<dbReference type="InterPro" id="IPR012349">
    <property type="entry name" value="Split_barrel_FMN-bd"/>
</dbReference>
<dbReference type="Proteomes" id="UP000224854">
    <property type="component" value="Unassembled WGS sequence"/>
</dbReference>
<gene>
    <name evidence="1" type="ORF">CDD82_1393</name>
</gene>
<reference evidence="1 2" key="1">
    <citation type="submission" date="2017-06" db="EMBL/GenBank/DDBJ databases">
        <title>Ant-infecting Ophiocordyceps genomes reveal a high diversity of potential behavioral manipulation genes and a possible major role for enterotoxins.</title>
        <authorList>
            <person name="De Bekker C."/>
            <person name="Evans H.C."/>
            <person name="Brachmann A."/>
            <person name="Hughes D.P."/>
        </authorList>
    </citation>
    <scope>NUCLEOTIDE SEQUENCE [LARGE SCALE GENOMIC DNA]</scope>
    <source>
        <strain evidence="1 2">1348a</strain>
    </source>
</reference>
<name>A0A2C5YFK7_9HYPO</name>
<keyword evidence="2" id="KW-1185">Reference proteome</keyword>
<protein>
    <recommendedName>
        <fullName evidence="3">Pyridoxamine 5'-phosphate oxidase putative domain-containing protein</fullName>
    </recommendedName>
</protein>
<evidence type="ECO:0008006" key="3">
    <source>
        <dbReference type="Google" id="ProtNLM"/>
    </source>
</evidence>
<sequence>MKVYADIPDALGDWAQRQPIFFTGSAATHGQHINVSPKGMTTTHFSILSPTRCAYIDRTGSGCETAAHVYQNARLCLMFLSFGPSPRIMRLYCRARIVEWDDGAFADLVARVAQRDDELRLCGANGAQGSLCARCRCCCCCCCC</sequence>
<dbReference type="PANTHER" id="PTHR39336">
    <property type="entry name" value="PYRIDOXAMINE PHOSPHATE OXIDASE FAMILY PROTEIN (AFU_ORTHOLOGUE AFUA_6G11440)"/>
    <property type="match status" value="1"/>
</dbReference>
<evidence type="ECO:0000313" key="1">
    <source>
        <dbReference type="EMBL" id="PHH67517.1"/>
    </source>
</evidence>
<dbReference type="PANTHER" id="PTHR39336:SF1">
    <property type="entry name" value="PYRIDOXAMINE PHOSPHATE OXIDASE FAMILY PROTEIN (AFU_ORTHOLOGUE AFUA_6G11440)"/>
    <property type="match status" value="1"/>
</dbReference>
<dbReference type="Gene3D" id="2.30.110.10">
    <property type="entry name" value="Electron Transport, Fmn-binding Protein, Chain A"/>
    <property type="match status" value="1"/>
</dbReference>
<proteinExistence type="predicted"/>
<dbReference type="EMBL" id="NJEU01001414">
    <property type="protein sequence ID" value="PHH67517.1"/>
    <property type="molecule type" value="Genomic_DNA"/>
</dbReference>
<dbReference type="OrthoDB" id="539398at2759"/>
<dbReference type="AlphaFoldDB" id="A0A2C5YFK7"/>